<evidence type="ECO:0000313" key="2">
    <source>
        <dbReference type="EMBL" id="DAF56269.1"/>
    </source>
</evidence>
<evidence type="ECO:0000256" key="1">
    <source>
        <dbReference type="SAM" id="Coils"/>
    </source>
</evidence>
<proteinExistence type="predicted"/>
<organism evidence="2">
    <name type="scientific">Siphoviridae sp. ctPyh10</name>
    <dbReference type="NCBI Taxonomy" id="2827865"/>
    <lineage>
        <taxon>Viruses</taxon>
        <taxon>Duplodnaviria</taxon>
        <taxon>Heunggongvirae</taxon>
        <taxon>Uroviricota</taxon>
        <taxon>Caudoviricetes</taxon>
    </lineage>
</organism>
<feature type="coiled-coil region" evidence="1">
    <location>
        <begin position="400"/>
        <end position="427"/>
    </location>
</feature>
<name>A0A8S5SYW1_9CAUD</name>
<dbReference type="InterPro" id="IPR021145">
    <property type="entry name" value="Portal_protein_SPP1_Gp6-like"/>
</dbReference>
<reference evidence="2" key="1">
    <citation type="journal article" date="2021" name="Proc. Natl. Acad. Sci. U.S.A.">
        <title>A Catalog of Tens of Thousands of Viruses from Human Metagenomes Reveals Hidden Associations with Chronic Diseases.</title>
        <authorList>
            <person name="Tisza M.J."/>
            <person name="Buck C.B."/>
        </authorList>
    </citation>
    <scope>NUCLEOTIDE SEQUENCE</scope>
    <source>
        <strain evidence="2">CtPyh10</strain>
    </source>
</reference>
<protein>
    <submittedName>
        <fullName evidence="2">PORTAL PROTEIN</fullName>
    </submittedName>
</protein>
<sequence>MLSPAEIRTFIDSDSASTRKQLARQGQRYYEGDHDIRNYRLFFINADGTPQEDKTRSNIKISHPFFTELVDQEAQYMLSGQEAFVRSDIPELQAALEDYFDENFTAELYEVITGTVAKGFEYMYAYKDADGHTRFQAADSLGVVEVRAKDTDDGCEYVIYWYIDRIGKDNKAIKRIQVWDKKQTHFFCQVNEGEIVPDESAPLNPRPHTIWRKPGDESTYFDGFGFIPFFRLDNGQKQFSGLKTIKGLIDDYDLMSCGLSNNIQDANEVLYVVKGFEGDNLDELMTNIRAKKHIGIPDSGGDVEIRTIDIPYQARQTKLELDEKNIYRFGMGFNAAQVGDGNVTNIVIKSRYALLDLKCNKLEIRLKQFMRKLLKIVLAEINESGGTDYQMQDVYFDFQREVMANALDNAQIELTEAQKQQAQVNTLLALADVLDDETLLENICDVLELDYKTIRGRTKSGDDTADVVLDDVPAEEDDAG</sequence>
<dbReference type="EMBL" id="BK032711">
    <property type="protein sequence ID" value="DAF56269.1"/>
    <property type="molecule type" value="Genomic_DNA"/>
</dbReference>
<dbReference type="Pfam" id="PF05133">
    <property type="entry name" value="SPP1_portal"/>
    <property type="match status" value="1"/>
</dbReference>
<keyword evidence="1" id="KW-0175">Coiled coil</keyword>
<accession>A0A8S5SYW1</accession>